<protein>
    <submittedName>
        <fullName evidence="3">Phytanoyl-CoA hydroxylase</fullName>
        <ecNumber evidence="3">1.14.11.18</ecNumber>
    </submittedName>
</protein>
<dbReference type="InterPro" id="IPR008775">
    <property type="entry name" value="Phytyl_CoA_dOase-like"/>
</dbReference>
<dbReference type="PANTHER" id="PTHR20883">
    <property type="entry name" value="PHYTANOYL-COA DIOXYGENASE DOMAIN CONTAINING 1"/>
    <property type="match status" value="1"/>
</dbReference>
<gene>
    <name evidence="3" type="ORF">J2X19_003159</name>
</gene>
<evidence type="ECO:0000313" key="4">
    <source>
        <dbReference type="Proteomes" id="UP001180487"/>
    </source>
</evidence>
<proteinExistence type="predicted"/>
<comment type="caution">
    <text evidence="3">The sequence shown here is derived from an EMBL/GenBank/DDBJ whole genome shotgun (WGS) entry which is preliminary data.</text>
</comment>
<keyword evidence="2" id="KW-0408">Iron</keyword>
<dbReference type="Pfam" id="PF05721">
    <property type="entry name" value="PhyH"/>
    <property type="match status" value="1"/>
</dbReference>
<keyword evidence="3" id="KW-0560">Oxidoreductase</keyword>
<keyword evidence="4" id="KW-1185">Reference proteome</keyword>
<evidence type="ECO:0000256" key="1">
    <source>
        <dbReference type="ARBA" id="ARBA00022723"/>
    </source>
</evidence>
<evidence type="ECO:0000313" key="3">
    <source>
        <dbReference type="EMBL" id="MDR7378465.1"/>
    </source>
</evidence>
<reference evidence="3 4" key="1">
    <citation type="submission" date="2023-07" db="EMBL/GenBank/DDBJ databases">
        <title>Sorghum-associated microbial communities from plants grown in Nebraska, USA.</title>
        <authorList>
            <person name="Schachtman D."/>
        </authorList>
    </citation>
    <scope>NUCLEOTIDE SEQUENCE [LARGE SCALE GENOMIC DNA]</scope>
    <source>
        <strain evidence="3 4">BE313</strain>
    </source>
</reference>
<accession>A0ABU2CAX1</accession>
<evidence type="ECO:0000256" key="2">
    <source>
        <dbReference type="ARBA" id="ARBA00023004"/>
    </source>
</evidence>
<dbReference type="EC" id="1.14.11.18" evidence="3"/>
<dbReference type="SUPFAM" id="SSF51197">
    <property type="entry name" value="Clavaminate synthase-like"/>
    <property type="match status" value="1"/>
</dbReference>
<dbReference type="RefSeq" id="WP_310374648.1">
    <property type="nucleotide sequence ID" value="NZ_JAVDXT010000003.1"/>
</dbReference>
<keyword evidence="1" id="KW-0479">Metal-binding</keyword>
<dbReference type="GO" id="GO:0048244">
    <property type="term" value="F:phytanoyl-CoA dioxygenase activity"/>
    <property type="evidence" value="ECO:0007669"/>
    <property type="project" value="UniProtKB-EC"/>
</dbReference>
<sequence length="290" mass="31636">MVYRCRFDEALGLSIEARTAYARDGVLVLEDFVPAAQCQGLQQRALELVAEHAPQAPGTVFSARDQRYAKDAYFENSARGIGAFFEAGAFDAQGRLCVPLERAINKLGHAMHDLDPVFQAFSHGARLQAVADGVGLGDAKLVQSMYIFKQPGIGGEVNCHQDATYLYTEPQSVVGFWFAIEDAHRGNGCLGGLLGGQRGGLKQVFRRQAGGALQLEPLQADLRWDMEALEWLEVRQGTLIVFNGLFPHLSEPNHSAQSRHAYTLHAVSGQATYPASNWIQPGGMPFTGFV</sequence>
<dbReference type="EMBL" id="JAVDXT010000003">
    <property type="protein sequence ID" value="MDR7378465.1"/>
    <property type="molecule type" value="Genomic_DNA"/>
</dbReference>
<dbReference type="Proteomes" id="UP001180487">
    <property type="component" value="Unassembled WGS sequence"/>
</dbReference>
<dbReference type="PANTHER" id="PTHR20883:SF15">
    <property type="entry name" value="PHYTANOYL-COA DIOXYGENASE DOMAIN-CONTAINING PROTEIN 1"/>
    <property type="match status" value="1"/>
</dbReference>
<dbReference type="Gene3D" id="2.60.120.620">
    <property type="entry name" value="q2cbj1_9rhob like domain"/>
    <property type="match status" value="1"/>
</dbReference>
<organism evidence="3 4">
    <name type="scientific">Rhodoferax ferrireducens</name>
    <dbReference type="NCBI Taxonomy" id="192843"/>
    <lineage>
        <taxon>Bacteria</taxon>
        <taxon>Pseudomonadati</taxon>
        <taxon>Pseudomonadota</taxon>
        <taxon>Betaproteobacteria</taxon>
        <taxon>Burkholderiales</taxon>
        <taxon>Comamonadaceae</taxon>
        <taxon>Rhodoferax</taxon>
    </lineage>
</organism>
<name>A0ABU2CAX1_9BURK</name>